<keyword evidence="2" id="KW-0238">DNA-binding</keyword>
<comment type="caution">
    <text evidence="6">The sequence shown here is derived from an EMBL/GenBank/DDBJ whole genome shotgun (WGS) entry which is preliminary data.</text>
</comment>
<dbReference type="Pfam" id="PF00376">
    <property type="entry name" value="MerR"/>
    <property type="match status" value="1"/>
</dbReference>
<organism evidence="6 7">
    <name type="scientific">Cognatiluteimonas sedimenti</name>
    <dbReference type="NCBI Taxonomy" id="2927791"/>
    <lineage>
        <taxon>Bacteria</taxon>
        <taxon>Pseudomonadati</taxon>
        <taxon>Pseudomonadota</taxon>
        <taxon>Gammaproteobacteria</taxon>
        <taxon>Lysobacterales</taxon>
        <taxon>Lysobacteraceae</taxon>
        <taxon>Cognatiluteimonas</taxon>
    </lineage>
</organism>
<evidence type="ECO:0000256" key="1">
    <source>
        <dbReference type="ARBA" id="ARBA00023015"/>
    </source>
</evidence>
<dbReference type="EMBL" id="JALGCL010000001">
    <property type="protein sequence ID" value="MCJ0825101.1"/>
    <property type="molecule type" value="Genomic_DNA"/>
</dbReference>
<evidence type="ECO:0000313" key="7">
    <source>
        <dbReference type="Proteomes" id="UP001165423"/>
    </source>
</evidence>
<evidence type="ECO:0000259" key="5">
    <source>
        <dbReference type="PROSITE" id="PS50937"/>
    </source>
</evidence>
<dbReference type="Proteomes" id="UP001165423">
    <property type="component" value="Unassembled WGS sequence"/>
</dbReference>
<dbReference type="PANTHER" id="PTHR30204">
    <property type="entry name" value="REDOX-CYCLING DRUG-SENSING TRANSCRIPTIONAL ACTIVATOR SOXR"/>
    <property type="match status" value="1"/>
</dbReference>
<protein>
    <submittedName>
        <fullName evidence="6">Helix-turn-helix domain-containing protein</fullName>
    </submittedName>
</protein>
<keyword evidence="3" id="KW-0804">Transcription</keyword>
<evidence type="ECO:0000256" key="2">
    <source>
        <dbReference type="ARBA" id="ARBA00023125"/>
    </source>
</evidence>
<sequence>MKISEAAAVSGCHLETIRYYEHAGLMPQARRKANGYRDYGEEDVNRLRFISRGRELGFSLDEIRSLLRLGGSDAMLSCSEIDVVARGHLADIRSKIRELTRMAKELEHTINACSGGTRGQCAILGALRHPRSPAGTAMRSTRAADPRDGQC</sequence>
<proteinExistence type="predicted"/>
<evidence type="ECO:0000256" key="4">
    <source>
        <dbReference type="SAM" id="MobiDB-lite"/>
    </source>
</evidence>
<feature type="domain" description="HTH merR-type" evidence="5">
    <location>
        <begin position="1"/>
        <end position="69"/>
    </location>
</feature>
<keyword evidence="7" id="KW-1185">Reference proteome</keyword>
<dbReference type="InterPro" id="IPR047057">
    <property type="entry name" value="MerR_fam"/>
</dbReference>
<gene>
    <name evidence="6" type="ORF">MQC88_03875</name>
</gene>
<dbReference type="InterPro" id="IPR009061">
    <property type="entry name" value="DNA-bd_dom_put_sf"/>
</dbReference>
<name>A0ABT0A297_9GAMM</name>
<dbReference type="Pfam" id="PF09278">
    <property type="entry name" value="MerR-DNA-bind"/>
    <property type="match status" value="1"/>
</dbReference>
<accession>A0ABT0A297</accession>
<dbReference type="PROSITE" id="PS50937">
    <property type="entry name" value="HTH_MERR_2"/>
    <property type="match status" value="1"/>
</dbReference>
<dbReference type="CDD" id="cd04785">
    <property type="entry name" value="HTH_CadR-PbrR-like"/>
    <property type="match status" value="1"/>
</dbReference>
<feature type="region of interest" description="Disordered" evidence="4">
    <location>
        <begin position="132"/>
        <end position="151"/>
    </location>
</feature>
<feature type="compositionally biased region" description="Basic and acidic residues" evidence="4">
    <location>
        <begin position="142"/>
        <end position="151"/>
    </location>
</feature>
<dbReference type="PANTHER" id="PTHR30204:SF94">
    <property type="entry name" value="HEAVY METAL-DEPENDENT TRANSCRIPTIONAL REGULATOR HI_0293-RELATED"/>
    <property type="match status" value="1"/>
</dbReference>
<dbReference type="SMART" id="SM00422">
    <property type="entry name" value="HTH_MERR"/>
    <property type="match status" value="1"/>
</dbReference>
<reference evidence="6 7" key="1">
    <citation type="submission" date="2022-03" db="EMBL/GenBank/DDBJ databases">
        <title>Luteimonas soily sp. nov., a novel bacterium isolated from the soil.</title>
        <authorList>
            <person name="Zhang X."/>
        </authorList>
    </citation>
    <scope>NUCLEOTIDE SEQUENCE [LARGE SCALE GENOMIC DNA]</scope>
    <source>
        <strain evidence="6 7">50</strain>
    </source>
</reference>
<evidence type="ECO:0000256" key="3">
    <source>
        <dbReference type="ARBA" id="ARBA00023163"/>
    </source>
</evidence>
<keyword evidence="1" id="KW-0805">Transcription regulation</keyword>
<dbReference type="InterPro" id="IPR015358">
    <property type="entry name" value="Tscrpt_reg_MerR_DNA-bd"/>
</dbReference>
<dbReference type="SUPFAM" id="SSF46955">
    <property type="entry name" value="Putative DNA-binding domain"/>
    <property type="match status" value="1"/>
</dbReference>
<evidence type="ECO:0000313" key="6">
    <source>
        <dbReference type="EMBL" id="MCJ0825101.1"/>
    </source>
</evidence>
<dbReference type="InterPro" id="IPR000551">
    <property type="entry name" value="MerR-type_HTH_dom"/>
</dbReference>
<dbReference type="Gene3D" id="1.10.1660.10">
    <property type="match status" value="1"/>
</dbReference>
<dbReference type="PRINTS" id="PR00040">
    <property type="entry name" value="HTHMERR"/>
</dbReference>
<dbReference type="RefSeq" id="WP_243319297.1">
    <property type="nucleotide sequence ID" value="NZ_JALGCL010000001.1"/>
</dbReference>
<dbReference type="PROSITE" id="PS00552">
    <property type="entry name" value="HTH_MERR_1"/>
    <property type="match status" value="1"/>
</dbReference>